<protein>
    <submittedName>
        <fullName evidence="8">DNA-directed RNA polymerase sigma-70 factor</fullName>
    </submittedName>
</protein>
<evidence type="ECO:0000256" key="3">
    <source>
        <dbReference type="ARBA" id="ARBA00023082"/>
    </source>
</evidence>
<name>A0A918PZL7_9CAUL</name>
<dbReference type="InterPro" id="IPR039425">
    <property type="entry name" value="RNA_pol_sigma-70-like"/>
</dbReference>
<dbReference type="Gene3D" id="1.10.1740.10">
    <property type="match status" value="1"/>
</dbReference>
<keyword evidence="9" id="KW-1185">Reference proteome</keyword>
<dbReference type="InterPro" id="IPR036388">
    <property type="entry name" value="WH-like_DNA-bd_sf"/>
</dbReference>
<evidence type="ECO:0000259" key="7">
    <source>
        <dbReference type="Pfam" id="PF08281"/>
    </source>
</evidence>
<dbReference type="InterPro" id="IPR013324">
    <property type="entry name" value="RNA_pol_sigma_r3/r4-like"/>
</dbReference>
<dbReference type="InterPro" id="IPR013325">
    <property type="entry name" value="RNA_pol_sigma_r2"/>
</dbReference>
<evidence type="ECO:0000256" key="1">
    <source>
        <dbReference type="ARBA" id="ARBA00010641"/>
    </source>
</evidence>
<dbReference type="InterPro" id="IPR014284">
    <property type="entry name" value="RNA_pol_sigma-70_dom"/>
</dbReference>
<dbReference type="PANTHER" id="PTHR43133:SF58">
    <property type="entry name" value="ECF RNA POLYMERASE SIGMA FACTOR SIGD"/>
    <property type="match status" value="1"/>
</dbReference>
<evidence type="ECO:0000313" key="9">
    <source>
        <dbReference type="Proteomes" id="UP000662572"/>
    </source>
</evidence>
<evidence type="ECO:0000259" key="6">
    <source>
        <dbReference type="Pfam" id="PF04542"/>
    </source>
</evidence>
<dbReference type="GO" id="GO:0006352">
    <property type="term" value="P:DNA-templated transcription initiation"/>
    <property type="evidence" value="ECO:0007669"/>
    <property type="project" value="InterPro"/>
</dbReference>
<keyword evidence="8" id="KW-0240">DNA-directed RNA polymerase</keyword>
<proteinExistence type="inferred from homology"/>
<reference evidence="8" key="2">
    <citation type="submission" date="2020-09" db="EMBL/GenBank/DDBJ databases">
        <authorList>
            <person name="Sun Q."/>
            <person name="Kim S."/>
        </authorList>
    </citation>
    <scope>NUCLEOTIDE SEQUENCE</scope>
    <source>
        <strain evidence="8">KCTC 32296</strain>
    </source>
</reference>
<keyword evidence="3" id="KW-0731">Sigma factor</keyword>
<dbReference type="GO" id="GO:0003677">
    <property type="term" value="F:DNA binding"/>
    <property type="evidence" value="ECO:0007669"/>
    <property type="project" value="UniProtKB-KW"/>
</dbReference>
<dbReference type="AlphaFoldDB" id="A0A918PZL7"/>
<dbReference type="NCBIfam" id="TIGR02937">
    <property type="entry name" value="sigma70-ECF"/>
    <property type="match status" value="1"/>
</dbReference>
<keyword evidence="2" id="KW-0805">Transcription regulation</keyword>
<feature type="domain" description="RNA polymerase sigma-70 region 2" evidence="6">
    <location>
        <begin position="16"/>
        <end position="85"/>
    </location>
</feature>
<evidence type="ECO:0000256" key="2">
    <source>
        <dbReference type="ARBA" id="ARBA00023015"/>
    </source>
</evidence>
<dbReference type="Pfam" id="PF04542">
    <property type="entry name" value="Sigma70_r2"/>
    <property type="match status" value="1"/>
</dbReference>
<gene>
    <name evidence="8" type="primary">sigD</name>
    <name evidence="8" type="ORF">GCM10011273_12580</name>
</gene>
<dbReference type="SUPFAM" id="SSF88659">
    <property type="entry name" value="Sigma3 and sigma4 domains of RNA polymerase sigma factors"/>
    <property type="match status" value="1"/>
</dbReference>
<keyword evidence="4" id="KW-0238">DNA-binding</keyword>
<dbReference type="PANTHER" id="PTHR43133">
    <property type="entry name" value="RNA POLYMERASE ECF-TYPE SIGMA FACTO"/>
    <property type="match status" value="1"/>
</dbReference>
<evidence type="ECO:0000313" key="8">
    <source>
        <dbReference type="EMBL" id="GGZ28274.1"/>
    </source>
</evidence>
<organism evidence="8 9">
    <name type="scientific">Asticcacaulis endophyticus</name>
    <dbReference type="NCBI Taxonomy" id="1395890"/>
    <lineage>
        <taxon>Bacteria</taxon>
        <taxon>Pseudomonadati</taxon>
        <taxon>Pseudomonadota</taxon>
        <taxon>Alphaproteobacteria</taxon>
        <taxon>Caulobacterales</taxon>
        <taxon>Caulobacteraceae</taxon>
        <taxon>Asticcacaulis</taxon>
    </lineage>
</organism>
<keyword evidence="5" id="KW-0804">Transcription</keyword>
<dbReference type="Pfam" id="PF08281">
    <property type="entry name" value="Sigma70_r4_2"/>
    <property type="match status" value="1"/>
</dbReference>
<comment type="caution">
    <text evidence="8">The sequence shown here is derived from an EMBL/GenBank/DDBJ whole genome shotgun (WGS) entry which is preliminary data.</text>
</comment>
<dbReference type="GO" id="GO:0016987">
    <property type="term" value="F:sigma factor activity"/>
    <property type="evidence" value="ECO:0007669"/>
    <property type="project" value="UniProtKB-KW"/>
</dbReference>
<accession>A0A918PZL7</accession>
<dbReference type="Gene3D" id="1.10.10.10">
    <property type="entry name" value="Winged helix-like DNA-binding domain superfamily/Winged helix DNA-binding domain"/>
    <property type="match status" value="1"/>
</dbReference>
<dbReference type="EMBL" id="BMZB01000001">
    <property type="protein sequence ID" value="GGZ28274.1"/>
    <property type="molecule type" value="Genomic_DNA"/>
</dbReference>
<comment type="similarity">
    <text evidence="1">Belongs to the sigma-70 factor family. ECF subfamily.</text>
</comment>
<dbReference type="InterPro" id="IPR013249">
    <property type="entry name" value="RNA_pol_sigma70_r4_t2"/>
</dbReference>
<dbReference type="SUPFAM" id="SSF88946">
    <property type="entry name" value="Sigma2 domain of RNA polymerase sigma factors"/>
    <property type="match status" value="1"/>
</dbReference>
<dbReference type="InterPro" id="IPR007627">
    <property type="entry name" value="RNA_pol_sigma70_r2"/>
</dbReference>
<feature type="domain" description="RNA polymerase sigma factor 70 region 4 type 2" evidence="7">
    <location>
        <begin position="110"/>
        <end position="161"/>
    </location>
</feature>
<sequence length="170" mass="18898">MRAALDGDASAYRDLLMALRPFLVGYFSRRLNAGHHGQAEVEDLVQMTLLSLHEKRATYDRSAPFLPWLMAVARHKLIDYVRKTKKNVQVELDDTLSAVDGYGPALARRDVVVLLAQLPKDQARVIGLHKLKELNVDEVSRLTGHSAANVRVMVHRGVKRLQALIAGGAL</sequence>
<reference evidence="8" key="1">
    <citation type="journal article" date="2014" name="Int. J. Syst. Evol. Microbiol.">
        <title>Complete genome sequence of Corynebacterium casei LMG S-19264T (=DSM 44701T), isolated from a smear-ripened cheese.</title>
        <authorList>
            <consortium name="US DOE Joint Genome Institute (JGI-PGF)"/>
            <person name="Walter F."/>
            <person name="Albersmeier A."/>
            <person name="Kalinowski J."/>
            <person name="Ruckert C."/>
        </authorList>
    </citation>
    <scope>NUCLEOTIDE SEQUENCE</scope>
    <source>
        <strain evidence="8">KCTC 32296</strain>
    </source>
</reference>
<evidence type="ECO:0000256" key="4">
    <source>
        <dbReference type="ARBA" id="ARBA00023125"/>
    </source>
</evidence>
<dbReference type="Proteomes" id="UP000662572">
    <property type="component" value="Unassembled WGS sequence"/>
</dbReference>
<dbReference type="GO" id="GO:0000428">
    <property type="term" value="C:DNA-directed RNA polymerase complex"/>
    <property type="evidence" value="ECO:0007669"/>
    <property type="project" value="UniProtKB-KW"/>
</dbReference>
<evidence type="ECO:0000256" key="5">
    <source>
        <dbReference type="ARBA" id="ARBA00023163"/>
    </source>
</evidence>